<comment type="caution">
    <text evidence="3">The sequence shown here is derived from an EMBL/GenBank/DDBJ whole genome shotgun (WGS) entry which is preliminary data.</text>
</comment>
<dbReference type="Gene3D" id="2.60.40.4070">
    <property type="match status" value="1"/>
</dbReference>
<evidence type="ECO:0000313" key="4">
    <source>
        <dbReference type="Proteomes" id="UP000271125"/>
    </source>
</evidence>
<sequence>MKRFLIIVLGFFIFSGQLCAQSLKITSPNGGEELITGNKCPIHWDWDWEGSIPSIRLEYSIDGGTNWLLVVSSSLNDGDYLWTIPNTISSICFLKISDAAHPDTNDLSDGSFSIIRPLIDIKKPDGNEILRIGEYCPIHWDWTGQFTNVKIEYSTDGGSSWNSIIANTQNDGDYYWLIPNSPSLNCKIKITNIADPDCFNISDNSFTIANNTISVIKPNGNELYTTGQIYPICWDWTGSFTSVKIDYSTDGGSTWNSLITSTTNDGSHKWTIPNIPSNNCCIRVANTADPNCFDISDNIFTILSTGLQLHSPDGGKTYVVGDLCPIHWDWLGTISSVKLEYSIDGGNTWNTIINSTTNDGDYIWTIPNTPSNQCKVKVTNLSDANCWDMSSTNFTIESPSFNIFDPDSEQSLVAGETYPIHWNWRGSVSSIKLELWYKVATGVEWLTIVSNTPNDGSHYFTVPYSISDSCGLKITSNDDANCYNLSNVFKIIRPTINIIYPNGSENLTEGNNIEIIWNWNSNFSSVMLQYSTDGGANWQSITTNTPNDGSYSWVVPSGVWNNCLIKVINTADIDCYDISDMSFNIVDATINVKRPIFHDTFYIKRNQPIYWDWTGNFSNVHIAYSTDGGSSWKNIIGSTPNKGYYIWACDTFISSNVLVRVTSNQNSSVSGQSNQFVIADTSSLTEPLRTLAPLEGDTFAVGNKCCITWHSINFSTPNQVNIYYSIDNGPWIGIATVSNPQHKYEWTVPNYATNNCKILVSDVNGGGSDISDSFSIVLQNIKILSPSSIKEWIVGRKYFVLWKYTGDFDNVVIDYSYNGGADWSNIASPTPNDNTYEWTIPNAPSTQCLIRIRNYENNNVVTISDTFTIKPQSISVSYPIASDSFIIGRKYYITWDYTGVFSSVNIEYSIDGGTNWLSIASSVQNSYQNYQWTIPNVPSDLTIVRVINAANLGVIGVSDTFSIVPQEINVMSPSLSDERIVGKKYYINWWHTGIFPYVKIEYSYDDGNSWNTIMENTSNLKYYEWTISNTPSDSCFIRVSNHDNLTIYGTSERFRIPLQTIETTSPNSNDNLISGRKYYINWNWTGIFSNIDIQHSTDNGITWSYIANNIPNNGNYEWTIPTANSESCFVKLINTQNSNVYDISEMFSILPQEITITSPIYIDTLIAGRKYYLTWRTKGTFSNANLWYSLDGCQNWNVIITNATNNGYYEWQLPESPSDIASIKIGNSAQPSVFAIGDTFLISPPILDFVSPMLGNLWYGDRKYYIAWNYLGGIQQLNIFYSLNGGNDWNQIIANQQNYGYYEWSIPSDISPSENCRIKLESSANSSISYMSDSFAIPGTFGIRKLSLKKMPNTFSLKSFSPNPFRKEGNVKFSIPINSIIELTVYDACGRIVNKLFEGNMNPGYHSFNFDGKNTNGKDLPRGTYFLKCRVRNNNKIVYDKTLKILKI</sequence>
<gene>
    <name evidence="3" type="ORF">DRP43_00370</name>
</gene>
<evidence type="ECO:0000259" key="2">
    <source>
        <dbReference type="Pfam" id="PF13860"/>
    </source>
</evidence>
<feature type="domain" description="FlgD/Vpr Ig-like" evidence="2">
    <location>
        <begin position="1381"/>
        <end position="1428"/>
    </location>
</feature>
<dbReference type="Proteomes" id="UP000271125">
    <property type="component" value="Unassembled WGS sequence"/>
</dbReference>
<evidence type="ECO:0000256" key="1">
    <source>
        <dbReference type="SAM" id="SignalP"/>
    </source>
</evidence>
<dbReference type="EMBL" id="QNBD01000010">
    <property type="protein sequence ID" value="RKX72573.1"/>
    <property type="molecule type" value="Genomic_DNA"/>
</dbReference>
<accession>A0A660SPB9</accession>
<feature type="chain" id="PRO_5024858888" description="FlgD/Vpr Ig-like domain-containing protein" evidence="1">
    <location>
        <begin position="21"/>
        <end position="1448"/>
    </location>
</feature>
<organism evidence="3 4">
    <name type="scientific">candidate division TA06 bacterium</name>
    <dbReference type="NCBI Taxonomy" id="2250710"/>
    <lineage>
        <taxon>Bacteria</taxon>
        <taxon>Bacteria division TA06</taxon>
    </lineage>
</organism>
<dbReference type="InterPro" id="IPR025965">
    <property type="entry name" value="FlgD/Vpr_Ig-like"/>
</dbReference>
<reference evidence="3 4" key="1">
    <citation type="submission" date="2018-06" db="EMBL/GenBank/DDBJ databases">
        <title>Extensive metabolic versatility and redundancy in microbially diverse, dynamic hydrothermal sediments.</title>
        <authorList>
            <person name="Dombrowski N."/>
            <person name="Teske A."/>
            <person name="Baker B.J."/>
        </authorList>
    </citation>
    <scope>NUCLEOTIDE SEQUENCE [LARGE SCALE GENOMIC DNA]</scope>
    <source>
        <strain evidence="3">B10_G13</strain>
    </source>
</reference>
<protein>
    <recommendedName>
        <fullName evidence="2">FlgD/Vpr Ig-like domain-containing protein</fullName>
    </recommendedName>
</protein>
<proteinExistence type="predicted"/>
<name>A0A660SPB9_UNCT6</name>
<feature type="signal peptide" evidence="1">
    <location>
        <begin position="1"/>
        <end position="20"/>
    </location>
</feature>
<dbReference type="SUPFAM" id="SSF110296">
    <property type="entry name" value="Oligoxyloglucan reducing end-specific cellobiohydrolase"/>
    <property type="match status" value="1"/>
</dbReference>
<keyword evidence="1" id="KW-0732">Signal</keyword>
<evidence type="ECO:0000313" key="3">
    <source>
        <dbReference type="EMBL" id="RKX72573.1"/>
    </source>
</evidence>
<dbReference type="Pfam" id="PF13860">
    <property type="entry name" value="FlgD_ig"/>
    <property type="match status" value="1"/>
</dbReference>